<dbReference type="SUPFAM" id="SSF56300">
    <property type="entry name" value="Metallo-dependent phosphatases"/>
    <property type="match status" value="1"/>
</dbReference>
<keyword evidence="2" id="KW-0547">Nucleotide-binding</keyword>
<dbReference type="EMBL" id="QPJJ01000014">
    <property type="protein sequence ID" value="RCW64269.1"/>
    <property type="molecule type" value="Genomic_DNA"/>
</dbReference>
<dbReference type="SUPFAM" id="SSF55816">
    <property type="entry name" value="5'-nucleotidase (syn. UDP-sugar hydrolase), C-terminal domain"/>
    <property type="match status" value="1"/>
</dbReference>
<dbReference type="Gene3D" id="3.60.21.10">
    <property type="match status" value="1"/>
</dbReference>
<accession>A0A368X965</accession>
<protein>
    <submittedName>
        <fullName evidence="5">2',3'-cyclic-nucleotide 2'-phosphodiesterase/3'-nucleotidase</fullName>
    </submittedName>
</protein>
<sequence length="518" mass="58911">MGRKSFSICVTSDVHGYVTSGNYRDSKEENHGLAKVASIIKTLRQTNEMILLDNGDFIQGSPLTYHHATFNKTKANPLIKAANALNYHALTLGNHEFNYGLDYLKNLKSQSDFPWLAANIIDKKTGKPYFGKPYIIKEMNGVRVGIIGVTTKYIPNWEHPTNIEGLEFRDAVIATREWVEKIKKEEDPDFLVVMYHGGVECDLETSKPSEPLTGENQAYQICQEVEGIDVLVTGHQHRFFTTTINEIPVIQTGKQGQALGEIKITIDQNKAKKIALKLHSVTEDTKEDPDILSLVEVDEKETQRWLDQAIGEVEGDMLITDAFEARLKEHPFIEFINRVQMETAGVDISNTALFDNHAPGFKNKITMRDIVTNYIYPNTLRVIRISGQDMMDALEQNASYFDLNDKGEVIIHPSFCDPKPQHYNYDMWEGIEYTFDLTKPIGERLVHLNYHSQPVKAENQYDVVMNHYRAGGGGNYSMYQGKEIIQDIPIDMTEVLANYILENKKIIATCNDNFKVLY</sequence>
<evidence type="ECO:0000256" key="2">
    <source>
        <dbReference type="RuleBase" id="RU362119"/>
    </source>
</evidence>
<evidence type="ECO:0000256" key="1">
    <source>
        <dbReference type="ARBA" id="ARBA00022729"/>
    </source>
</evidence>
<keyword evidence="2" id="KW-0378">Hydrolase</keyword>
<feature type="domain" description="5'-Nucleotidase C-terminal" evidence="4">
    <location>
        <begin position="322"/>
        <end position="480"/>
    </location>
</feature>
<dbReference type="Pfam" id="PF00149">
    <property type="entry name" value="Metallophos"/>
    <property type="match status" value="1"/>
</dbReference>
<dbReference type="InterPro" id="IPR004843">
    <property type="entry name" value="Calcineurin-like_PHP"/>
</dbReference>
<evidence type="ECO:0000259" key="3">
    <source>
        <dbReference type="Pfam" id="PF00149"/>
    </source>
</evidence>
<comment type="caution">
    <text evidence="5">The sequence shown here is derived from an EMBL/GenBank/DDBJ whole genome shotgun (WGS) entry which is preliminary data.</text>
</comment>
<organism evidence="5 6">
    <name type="scientific">Saliterribacillus persicus</name>
    <dbReference type="NCBI Taxonomy" id="930114"/>
    <lineage>
        <taxon>Bacteria</taxon>
        <taxon>Bacillati</taxon>
        <taxon>Bacillota</taxon>
        <taxon>Bacilli</taxon>
        <taxon>Bacillales</taxon>
        <taxon>Bacillaceae</taxon>
        <taxon>Saliterribacillus</taxon>
    </lineage>
</organism>
<dbReference type="OrthoDB" id="9775118at2"/>
<name>A0A368X965_9BACI</name>
<dbReference type="InterPro" id="IPR006179">
    <property type="entry name" value="5_nucleotidase/apyrase"/>
</dbReference>
<dbReference type="AlphaFoldDB" id="A0A368X965"/>
<dbReference type="PANTHER" id="PTHR11575:SF6">
    <property type="entry name" value="2',3'-CYCLIC-NUCLEOTIDE 2'-PHOSPHODIESTERASE_3'-NUCLEOTIDASE"/>
    <property type="match status" value="1"/>
</dbReference>
<keyword evidence="1" id="KW-0732">Signal</keyword>
<dbReference type="GO" id="GO:0009166">
    <property type="term" value="P:nucleotide catabolic process"/>
    <property type="evidence" value="ECO:0007669"/>
    <property type="project" value="InterPro"/>
</dbReference>
<evidence type="ECO:0000313" key="6">
    <source>
        <dbReference type="Proteomes" id="UP000252585"/>
    </source>
</evidence>
<dbReference type="InterPro" id="IPR006146">
    <property type="entry name" value="5'-Nucleotdase_CS"/>
</dbReference>
<dbReference type="PRINTS" id="PR01607">
    <property type="entry name" value="APYRASEFAMLY"/>
</dbReference>
<dbReference type="Pfam" id="PF02872">
    <property type="entry name" value="5_nucleotid_C"/>
    <property type="match status" value="1"/>
</dbReference>
<dbReference type="GO" id="GO:0046872">
    <property type="term" value="F:metal ion binding"/>
    <property type="evidence" value="ECO:0007669"/>
    <property type="project" value="InterPro"/>
</dbReference>
<dbReference type="PROSITE" id="PS00786">
    <property type="entry name" value="5_NUCLEOTIDASE_2"/>
    <property type="match status" value="1"/>
</dbReference>
<feature type="domain" description="Calcineurin-like phosphoesterase" evidence="3">
    <location>
        <begin position="7"/>
        <end position="238"/>
    </location>
</feature>
<proteinExistence type="inferred from homology"/>
<dbReference type="GO" id="GO:0000166">
    <property type="term" value="F:nucleotide binding"/>
    <property type="evidence" value="ECO:0007669"/>
    <property type="project" value="UniProtKB-KW"/>
</dbReference>
<dbReference type="GO" id="GO:0030288">
    <property type="term" value="C:outer membrane-bounded periplasmic space"/>
    <property type="evidence" value="ECO:0007669"/>
    <property type="project" value="TreeGrafter"/>
</dbReference>
<evidence type="ECO:0000313" key="5">
    <source>
        <dbReference type="EMBL" id="RCW64269.1"/>
    </source>
</evidence>
<dbReference type="PANTHER" id="PTHR11575">
    <property type="entry name" value="5'-NUCLEOTIDASE-RELATED"/>
    <property type="match status" value="1"/>
</dbReference>
<dbReference type="Gene3D" id="3.90.780.10">
    <property type="entry name" value="5'-Nucleotidase, C-terminal domain"/>
    <property type="match status" value="1"/>
</dbReference>
<dbReference type="GO" id="GO:0016788">
    <property type="term" value="F:hydrolase activity, acting on ester bonds"/>
    <property type="evidence" value="ECO:0007669"/>
    <property type="project" value="InterPro"/>
</dbReference>
<evidence type="ECO:0000259" key="4">
    <source>
        <dbReference type="Pfam" id="PF02872"/>
    </source>
</evidence>
<dbReference type="InterPro" id="IPR008334">
    <property type="entry name" value="5'-Nucleotdase_C"/>
</dbReference>
<keyword evidence="6" id="KW-1185">Reference proteome</keyword>
<gene>
    <name evidence="5" type="ORF">DFR57_11457</name>
</gene>
<reference evidence="5 6" key="1">
    <citation type="submission" date="2018-07" db="EMBL/GenBank/DDBJ databases">
        <title>Genomic Encyclopedia of Type Strains, Phase IV (KMG-IV): sequencing the most valuable type-strain genomes for metagenomic binning, comparative biology and taxonomic classification.</title>
        <authorList>
            <person name="Goeker M."/>
        </authorList>
    </citation>
    <scope>NUCLEOTIDE SEQUENCE [LARGE SCALE GENOMIC DNA]</scope>
    <source>
        <strain evidence="5 6">DSM 27696</strain>
    </source>
</reference>
<comment type="similarity">
    <text evidence="2">Belongs to the 5'-nucleotidase family.</text>
</comment>
<dbReference type="Proteomes" id="UP000252585">
    <property type="component" value="Unassembled WGS sequence"/>
</dbReference>
<dbReference type="InterPro" id="IPR036907">
    <property type="entry name" value="5'-Nucleotdase_C_sf"/>
</dbReference>
<dbReference type="RefSeq" id="WP_114354003.1">
    <property type="nucleotide sequence ID" value="NZ_QPJJ01000014.1"/>
</dbReference>
<dbReference type="InterPro" id="IPR029052">
    <property type="entry name" value="Metallo-depent_PP-like"/>
</dbReference>